<organism evidence="4 5">
    <name type="scientific">Hordeum vulgare subsp. vulgare</name>
    <name type="common">Domesticated barley</name>
    <dbReference type="NCBI Taxonomy" id="112509"/>
    <lineage>
        <taxon>Eukaryota</taxon>
        <taxon>Viridiplantae</taxon>
        <taxon>Streptophyta</taxon>
        <taxon>Embryophyta</taxon>
        <taxon>Tracheophyta</taxon>
        <taxon>Spermatophyta</taxon>
        <taxon>Magnoliopsida</taxon>
        <taxon>Liliopsida</taxon>
        <taxon>Poales</taxon>
        <taxon>Poaceae</taxon>
        <taxon>BOP clade</taxon>
        <taxon>Pooideae</taxon>
        <taxon>Triticodae</taxon>
        <taxon>Triticeae</taxon>
        <taxon>Hordeinae</taxon>
        <taxon>Hordeum</taxon>
    </lineage>
</organism>
<dbReference type="GO" id="GO:0003729">
    <property type="term" value="F:mRNA binding"/>
    <property type="evidence" value="ECO:0000318"/>
    <property type="project" value="GO_Central"/>
</dbReference>
<dbReference type="Proteomes" id="UP000011116">
    <property type="component" value="Chromosome 3H"/>
</dbReference>
<dbReference type="Gene3D" id="1.25.40.10">
    <property type="entry name" value="Tetratricopeptide repeat domain"/>
    <property type="match status" value="3"/>
</dbReference>
<gene>
    <name evidence="4" type="primary">LOC123442060</name>
</gene>
<dbReference type="OrthoDB" id="767661at2759"/>
<dbReference type="SMR" id="A0A8I6X5S6"/>
<reference evidence="4" key="2">
    <citation type="submission" date="2020-10" db="EMBL/GenBank/DDBJ databases">
        <authorList>
            <person name="Scholz U."/>
            <person name="Mascher M."/>
            <person name="Fiebig A."/>
        </authorList>
    </citation>
    <scope>NUCLEOTIDE SEQUENCE [LARGE SCALE GENOMIC DNA]</scope>
    <source>
        <strain evidence="4">cv. Morex</strain>
    </source>
</reference>
<dbReference type="KEGG" id="hvg:123442060"/>
<dbReference type="AlphaFoldDB" id="A0A8I6X5S6"/>
<feature type="repeat" description="PPR" evidence="3">
    <location>
        <begin position="437"/>
        <end position="471"/>
    </location>
</feature>
<reference evidence="5" key="1">
    <citation type="journal article" date="2012" name="Nature">
        <title>A physical, genetic and functional sequence assembly of the barley genome.</title>
        <authorList>
            <consortium name="The International Barley Genome Sequencing Consortium"/>
            <person name="Mayer K.F."/>
            <person name="Waugh R."/>
            <person name="Brown J.W."/>
            <person name="Schulman A."/>
            <person name="Langridge P."/>
            <person name="Platzer M."/>
            <person name="Fincher G.B."/>
            <person name="Muehlbauer G.J."/>
            <person name="Sato K."/>
            <person name="Close T.J."/>
            <person name="Wise R.P."/>
            <person name="Stein N."/>
        </authorList>
    </citation>
    <scope>NUCLEOTIDE SEQUENCE [LARGE SCALE GENOMIC DNA]</scope>
    <source>
        <strain evidence="5">cv. Morex</strain>
    </source>
</reference>
<evidence type="ECO:0000256" key="3">
    <source>
        <dbReference type="PROSITE-ProRule" id="PRU00708"/>
    </source>
</evidence>
<dbReference type="Gramene" id="HORVU.MOREX.r2.3HG0258110.1">
    <property type="protein sequence ID" value="HORVU.MOREX.r2.3HG0258110.1.CDS.1"/>
    <property type="gene ID" value="HORVU.MOREX.r2.3HG0258110"/>
</dbReference>
<dbReference type="EnsemblPlants" id="HORVU.MOREX.r3.3HG0309190.1">
    <property type="protein sequence ID" value="HORVU.MOREX.r3.3HG0309190.1.CDS1"/>
    <property type="gene ID" value="HORVU.MOREX.r3.3HG0309190"/>
</dbReference>
<accession>A0A8I6X5S6</accession>
<evidence type="ECO:0000313" key="5">
    <source>
        <dbReference type="Proteomes" id="UP000011116"/>
    </source>
</evidence>
<name>A0A8I6X5S6_HORVV</name>
<dbReference type="GO" id="GO:0005739">
    <property type="term" value="C:mitochondrion"/>
    <property type="evidence" value="ECO:0000318"/>
    <property type="project" value="GO_Central"/>
</dbReference>
<dbReference type="PROSITE" id="PS51375">
    <property type="entry name" value="PPR"/>
    <property type="match status" value="6"/>
</dbReference>
<sequence>MARGARPVRWPRVLAPAHLAGAIRRQKSPVEAAQLYADAPGWYPRGSYRHSDAVHASLLAAAASSSPALLASLLRRVLRRSPSADALLAASIPHLTAADAASMFRSSLPASPAPSWSLSFSALLRRLLDRGLLPEAARLLADSQGRPEVSVQSQDLTLLISEMCRLRRPDLALQVLEEMSNQCLEPDRGAYRAIVPALCDAGMLDEATHVVYSMLWRVSQRGCDGDVVVFRALLVALCAAGRGELAEQVLDKIIRKGLRTPGSRRSLRVPMLAVLTVEDAREAIDRALVVRGGRTVASFESIILDLYDEGRLNEADNLFQDMGKKGFRPTICMFEAKIVALCREQRVDDAIKVLEEELVNNGLVPTVTSYNLLMKGLCQAMQAMKALGYLKKMDKQLGCVARKDTFSILISGLCSEGRFVEAARVMERMVKNHHRPDRNCFSNVIEGLCAVGRTYDALVWLEEMIDHGETPDVCVWSCLVSSSLGVGGSVIVAEM</sequence>
<feature type="repeat" description="PPR" evidence="3">
    <location>
        <begin position="330"/>
        <end position="365"/>
    </location>
</feature>
<keyword evidence="2" id="KW-0809">Transit peptide</keyword>
<keyword evidence="5" id="KW-1185">Reference proteome</keyword>
<dbReference type="Pfam" id="PF01535">
    <property type="entry name" value="PPR"/>
    <property type="match status" value="2"/>
</dbReference>
<evidence type="ECO:0008006" key="6">
    <source>
        <dbReference type="Google" id="ProtNLM"/>
    </source>
</evidence>
<reference evidence="4" key="3">
    <citation type="submission" date="2022-01" db="UniProtKB">
        <authorList>
            <consortium name="EnsemblPlants"/>
        </authorList>
    </citation>
    <scope>IDENTIFICATION</scope>
    <source>
        <strain evidence="4">subsp. vulgare</strain>
    </source>
</reference>
<feature type="repeat" description="PPR" evidence="3">
    <location>
        <begin position="152"/>
        <end position="186"/>
    </location>
</feature>
<protein>
    <recommendedName>
        <fullName evidence="6">Pentacotripeptide-repeat region of PRORP domain-containing protein</fullName>
    </recommendedName>
</protein>
<dbReference type="RefSeq" id="XP_044974110.1">
    <property type="nucleotide sequence ID" value="XM_045118175.1"/>
</dbReference>
<evidence type="ECO:0000313" key="4">
    <source>
        <dbReference type="EnsemblPlants" id="HORVU.MOREX.r3.3HG0309190.1.CDS1"/>
    </source>
</evidence>
<feature type="repeat" description="PPR" evidence="3">
    <location>
        <begin position="226"/>
        <end position="260"/>
    </location>
</feature>
<dbReference type="PANTHER" id="PTHR47933">
    <property type="entry name" value="PENTATRICOPEPTIDE REPEAT-CONTAINING PROTEIN 1, MITOCHONDRIAL"/>
    <property type="match status" value="1"/>
</dbReference>
<dbReference type="GO" id="GO:0007005">
    <property type="term" value="P:mitochondrion organization"/>
    <property type="evidence" value="ECO:0000318"/>
    <property type="project" value="GO_Central"/>
</dbReference>
<dbReference type="GO" id="GO:0006396">
    <property type="term" value="P:RNA processing"/>
    <property type="evidence" value="ECO:0000318"/>
    <property type="project" value="GO_Central"/>
</dbReference>
<evidence type="ECO:0000256" key="1">
    <source>
        <dbReference type="ARBA" id="ARBA00022737"/>
    </source>
</evidence>
<dbReference type="InterPro" id="IPR011990">
    <property type="entry name" value="TPR-like_helical_dom_sf"/>
</dbReference>
<dbReference type="PANTHER" id="PTHR47933:SF55">
    <property type="entry name" value="PENTACOTRIPEPTIDE-REPEAT REGION OF PRORP DOMAIN-CONTAINING PROTEIN"/>
    <property type="match status" value="1"/>
</dbReference>
<dbReference type="GeneID" id="123442060"/>
<dbReference type="NCBIfam" id="TIGR00756">
    <property type="entry name" value="PPR"/>
    <property type="match status" value="4"/>
</dbReference>
<dbReference type="Gramene" id="HORVU.MOREX.r3.3HG0309190.1">
    <property type="protein sequence ID" value="HORVU.MOREX.r3.3HG0309190.1.CDS1"/>
    <property type="gene ID" value="HORVU.MOREX.r3.3HG0309190"/>
</dbReference>
<keyword evidence="1" id="KW-0677">Repeat</keyword>
<evidence type="ECO:0000256" key="2">
    <source>
        <dbReference type="ARBA" id="ARBA00022946"/>
    </source>
</evidence>
<dbReference type="Pfam" id="PF13041">
    <property type="entry name" value="PPR_2"/>
    <property type="match status" value="1"/>
</dbReference>
<feature type="repeat" description="PPR" evidence="3">
    <location>
        <begin position="402"/>
        <end position="436"/>
    </location>
</feature>
<dbReference type="InterPro" id="IPR002885">
    <property type="entry name" value="PPR_rpt"/>
</dbReference>
<feature type="repeat" description="PPR" evidence="3">
    <location>
        <begin position="295"/>
        <end position="329"/>
    </location>
</feature>
<dbReference type="Pfam" id="PF13812">
    <property type="entry name" value="PPR_3"/>
    <property type="match status" value="1"/>
</dbReference>
<proteinExistence type="predicted"/>
<dbReference type="InterPro" id="IPR051240">
    <property type="entry name" value="Mito_RNA-Proc/Resp"/>
</dbReference>